<gene>
    <name evidence="6 12" type="primary">proC</name>
    <name evidence="12" type="ORF">IC621_00750</name>
</gene>
<feature type="domain" description="Pyrroline-5-carboxylate reductase catalytic N-terminal" evidence="10">
    <location>
        <begin position="3"/>
        <end position="98"/>
    </location>
</feature>
<evidence type="ECO:0000256" key="8">
    <source>
        <dbReference type="PIRSR" id="PIRSR000193-1"/>
    </source>
</evidence>
<keyword evidence="6 9" id="KW-0028">Amino-acid biosynthesis</keyword>
<dbReference type="GO" id="GO:0005737">
    <property type="term" value="C:cytoplasm"/>
    <property type="evidence" value="ECO:0007669"/>
    <property type="project" value="UniProtKB-SubCell"/>
</dbReference>
<comment type="similarity">
    <text evidence="1 6 9">Belongs to the pyrroline-5-carboxylate reductase family.</text>
</comment>
<comment type="subcellular location">
    <subcellularLocation>
        <location evidence="6">Cytoplasm</location>
    </subcellularLocation>
</comment>
<dbReference type="HAMAP" id="MF_01925">
    <property type="entry name" value="P5C_reductase"/>
    <property type="match status" value="1"/>
</dbReference>
<comment type="function">
    <text evidence="5 6">Catalyzes the reduction of 1-pyrroline-5-carboxylate (PCA) to L-proline.</text>
</comment>
<sequence>MNKIAFIGAGSMAEAIIQGLIDGGMYLPEQIIVTNRSNIERLTYLKEEYGVNISANKQQVVQEASIVMLAMKPKDVCEGIESVREYIGDQLVISVLAGISIQTIQEIFGSNIPIIRSMPNTSASIRMSATAIAASDRVTMEQIKITKHLFETIGLVTVVEEDQLDAVTALSGSGPAYIYYMVESLQDSAEKLGLEREVANNLILQTLAGAAEMLMQTNKPAALLRQEVTSPGGTTEAGIKTLQSYHFSEAVIHCVKQAAVRSCELKEMFRDQAMKEKSRR</sequence>
<dbReference type="AlphaFoldDB" id="A0A926NCQ7"/>
<dbReference type="GO" id="GO:0055129">
    <property type="term" value="P:L-proline biosynthetic process"/>
    <property type="evidence" value="ECO:0007669"/>
    <property type="project" value="UniProtKB-UniRule"/>
</dbReference>
<dbReference type="InterPro" id="IPR000304">
    <property type="entry name" value="Pyrroline-COOH_reductase"/>
</dbReference>
<dbReference type="InterPro" id="IPR028939">
    <property type="entry name" value="P5C_Rdtase_cat_N"/>
</dbReference>
<evidence type="ECO:0000256" key="4">
    <source>
        <dbReference type="ARBA" id="ARBA00023002"/>
    </source>
</evidence>
<dbReference type="FunFam" id="1.10.3730.10:FF:000001">
    <property type="entry name" value="Pyrroline-5-carboxylate reductase"/>
    <property type="match status" value="1"/>
</dbReference>
<accession>A0A926NCQ7</accession>
<feature type="domain" description="Pyrroline-5-carboxylate reductase dimerisation" evidence="11">
    <location>
        <begin position="161"/>
        <end position="265"/>
    </location>
</feature>
<protein>
    <recommendedName>
        <fullName evidence="6 7">Pyrroline-5-carboxylate reductase</fullName>
        <shortName evidence="6">P5C reductase</shortName>
        <shortName evidence="6">P5CR</shortName>
        <ecNumber evidence="6 7">1.5.1.2</ecNumber>
    </recommendedName>
    <alternativeName>
        <fullName evidence="6">PCA reductase</fullName>
    </alternativeName>
</protein>
<keyword evidence="2 6" id="KW-0641">Proline biosynthesis</keyword>
<keyword evidence="3 6" id="KW-0521">NADP</keyword>
<dbReference type="PANTHER" id="PTHR11645">
    <property type="entry name" value="PYRROLINE-5-CARBOXYLATE REDUCTASE"/>
    <property type="match status" value="1"/>
</dbReference>
<evidence type="ECO:0000259" key="10">
    <source>
        <dbReference type="Pfam" id="PF03807"/>
    </source>
</evidence>
<dbReference type="EMBL" id="JACXAI010000001">
    <property type="protein sequence ID" value="MBD1378745.1"/>
    <property type="molecule type" value="Genomic_DNA"/>
</dbReference>
<organism evidence="12 13">
    <name type="scientific">Metabacillus arenae</name>
    <dbReference type="NCBI Taxonomy" id="2771434"/>
    <lineage>
        <taxon>Bacteria</taxon>
        <taxon>Bacillati</taxon>
        <taxon>Bacillota</taxon>
        <taxon>Bacilli</taxon>
        <taxon>Bacillales</taxon>
        <taxon>Bacillaceae</taxon>
        <taxon>Metabacillus</taxon>
    </lineage>
</organism>
<dbReference type="InterPro" id="IPR036291">
    <property type="entry name" value="NAD(P)-bd_dom_sf"/>
</dbReference>
<name>A0A926NCQ7_9BACI</name>
<evidence type="ECO:0000259" key="11">
    <source>
        <dbReference type="Pfam" id="PF14748"/>
    </source>
</evidence>
<dbReference type="SUPFAM" id="SSF48179">
    <property type="entry name" value="6-phosphogluconate dehydrogenase C-terminal domain-like"/>
    <property type="match status" value="1"/>
</dbReference>
<evidence type="ECO:0000256" key="5">
    <source>
        <dbReference type="ARBA" id="ARBA00058118"/>
    </source>
</evidence>
<feature type="binding site" evidence="8">
    <location>
        <begin position="70"/>
        <end position="73"/>
    </location>
    <ligand>
        <name>NADP(+)</name>
        <dbReference type="ChEBI" id="CHEBI:58349"/>
    </ligand>
</feature>
<dbReference type="Pfam" id="PF14748">
    <property type="entry name" value="P5CR_dimer"/>
    <property type="match status" value="1"/>
</dbReference>
<evidence type="ECO:0000256" key="1">
    <source>
        <dbReference type="ARBA" id="ARBA00005525"/>
    </source>
</evidence>
<feature type="binding site" evidence="8">
    <location>
        <begin position="7"/>
        <end position="12"/>
    </location>
    <ligand>
        <name>NADP(+)</name>
        <dbReference type="ChEBI" id="CHEBI:58349"/>
    </ligand>
</feature>
<dbReference type="Gene3D" id="1.10.3730.10">
    <property type="entry name" value="ProC C-terminal domain-like"/>
    <property type="match status" value="1"/>
</dbReference>
<evidence type="ECO:0000313" key="12">
    <source>
        <dbReference type="EMBL" id="MBD1378745.1"/>
    </source>
</evidence>
<dbReference type="InterPro" id="IPR053790">
    <property type="entry name" value="P5CR-like_CS"/>
</dbReference>
<dbReference type="GO" id="GO:0004735">
    <property type="term" value="F:pyrroline-5-carboxylate reductase activity"/>
    <property type="evidence" value="ECO:0007669"/>
    <property type="project" value="UniProtKB-UniRule"/>
</dbReference>
<keyword evidence="6" id="KW-0963">Cytoplasm</keyword>
<dbReference type="Proteomes" id="UP000626844">
    <property type="component" value="Unassembled WGS sequence"/>
</dbReference>
<dbReference type="EC" id="1.5.1.2" evidence="6 7"/>
<keyword evidence="13" id="KW-1185">Reference proteome</keyword>
<evidence type="ECO:0000256" key="2">
    <source>
        <dbReference type="ARBA" id="ARBA00022650"/>
    </source>
</evidence>
<evidence type="ECO:0000256" key="9">
    <source>
        <dbReference type="RuleBase" id="RU003903"/>
    </source>
</evidence>
<dbReference type="InterPro" id="IPR008927">
    <property type="entry name" value="6-PGluconate_DH-like_C_sf"/>
</dbReference>
<comment type="catalytic activity">
    <reaction evidence="6">
        <text>L-proline + NAD(+) = (S)-1-pyrroline-5-carboxylate + NADH + 2 H(+)</text>
        <dbReference type="Rhea" id="RHEA:14105"/>
        <dbReference type="ChEBI" id="CHEBI:15378"/>
        <dbReference type="ChEBI" id="CHEBI:17388"/>
        <dbReference type="ChEBI" id="CHEBI:57540"/>
        <dbReference type="ChEBI" id="CHEBI:57945"/>
        <dbReference type="ChEBI" id="CHEBI:60039"/>
        <dbReference type="EC" id="1.5.1.2"/>
    </reaction>
</comment>
<comment type="caution">
    <text evidence="12">The sequence shown here is derived from an EMBL/GenBank/DDBJ whole genome shotgun (WGS) entry which is preliminary data.</text>
</comment>
<dbReference type="RefSeq" id="WP_191154753.1">
    <property type="nucleotide sequence ID" value="NZ_JACXAI010000001.1"/>
</dbReference>
<dbReference type="Pfam" id="PF03807">
    <property type="entry name" value="F420_oxidored"/>
    <property type="match status" value="1"/>
</dbReference>
<comment type="pathway">
    <text evidence="6 9">Amino-acid biosynthesis; L-proline biosynthesis; L-proline from L-glutamate 5-semialdehyde: step 1/1.</text>
</comment>
<dbReference type="NCBIfam" id="TIGR00112">
    <property type="entry name" value="proC"/>
    <property type="match status" value="1"/>
</dbReference>
<dbReference type="PROSITE" id="PS00521">
    <property type="entry name" value="P5CR"/>
    <property type="match status" value="1"/>
</dbReference>
<evidence type="ECO:0000256" key="7">
    <source>
        <dbReference type="NCBIfam" id="TIGR00112"/>
    </source>
</evidence>
<comment type="catalytic activity">
    <reaction evidence="6 9">
        <text>L-proline + NADP(+) = (S)-1-pyrroline-5-carboxylate + NADPH + 2 H(+)</text>
        <dbReference type="Rhea" id="RHEA:14109"/>
        <dbReference type="ChEBI" id="CHEBI:15378"/>
        <dbReference type="ChEBI" id="CHEBI:17388"/>
        <dbReference type="ChEBI" id="CHEBI:57783"/>
        <dbReference type="ChEBI" id="CHEBI:58349"/>
        <dbReference type="ChEBI" id="CHEBI:60039"/>
        <dbReference type="EC" id="1.5.1.2"/>
    </reaction>
</comment>
<proteinExistence type="inferred from homology"/>
<dbReference type="Gene3D" id="3.40.50.720">
    <property type="entry name" value="NAD(P)-binding Rossmann-like Domain"/>
    <property type="match status" value="1"/>
</dbReference>
<dbReference type="SUPFAM" id="SSF51735">
    <property type="entry name" value="NAD(P)-binding Rossmann-fold domains"/>
    <property type="match status" value="1"/>
</dbReference>
<dbReference type="PIRSF" id="PIRSF000193">
    <property type="entry name" value="Pyrrol-5-carb_rd"/>
    <property type="match status" value="1"/>
</dbReference>
<dbReference type="PANTHER" id="PTHR11645:SF49">
    <property type="entry name" value="PYRROLINE-5-CARBOXYLATE REDUCTASE 1"/>
    <property type="match status" value="1"/>
</dbReference>
<evidence type="ECO:0000256" key="6">
    <source>
        <dbReference type="HAMAP-Rule" id="MF_01925"/>
    </source>
</evidence>
<evidence type="ECO:0000256" key="3">
    <source>
        <dbReference type="ARBA" id="ARBA00022857"/>
    </source>
</evidence>
<keyword evidence="4 6" id="KW-0560">Oxidoreductase</keyword>
<evidence type="ECO:0000313" key="13">
    <source>
        <dbReference type="Proteomes" id="UP000626844"/>
    </source>
</evidence>
<dbReference type="InterPro" id="IPR029036">
    <property type="entry name" value="P5CR_dimer"/>
</dbReference>
<reference evidence="12" key="1">
    <citation type="submission" date="2020-09" db="EMBL/GenBank/DDBJ databases">
        <title>A novel bacterium of genus Bacillus, isolated from South China Sea.</title>
        <authorList>
            <person name="Huang H."/>
            <person name="Mo K."/>
            <person name="Hu Y."/>
        </authorList>
    </citation>
    <scope>NUCLEOTIDE SEQUENCE</scope>
    <source>
        <strain evidence="12">IB182487</strain>
    </source>
</reference>